<accession>A0ABR1BHW7</accession>
<dbReference type="Proteomes" id="UP001359485">
    <property type="component" value="Unassembled WGS sequence"/>
</dbReference>
<proteinExistence type="predicted"/>
<organism evidence="6 7">
    <name type="scientific">Polyplax serrata</name>
    <name type="common">Common mouse louse</name>
    <dbReference type="NCBI Taxonomy" id="468196"/>
    <lineage>
        <taxon>Eukaryota</taxon>
        <taxon>Metazoa</taxon>
        <taxon>Ecdysozoa</taxon>
        <taxon>Arthropoda</taxon>
        <taxon>Hexapoda</taxon>
        <taxon>Insecta</taxon>
        <taxon>Pterygota</taxon>
        <taxon>Neoptera</taxon>
        <taxon>Paraneoptera</taxon>
        <taxon>Psocodea</taxon>
        <taxon>Troctomorpha</taxon>
        <taxon>Phthiraptera</taxon>
        <taxon>Anoplura</taxon>
        <taxon>Polyplacidae</taxon>
        <taxon>Polyplax</taxon>
    </lineage>
</organism>
<evidence type="ECO:0000256" key="1">
    <source>
        <dbReference type="ARBA" id="ARBA00022536"/>
    </source>
</evidence>
<dbReference type="PRINTS" id="PR00010">
    <property type="entry name" value="EGFBLOOD"/>
</dbReference>
<dbReference type="SMART" id="SM00179">
    <property type="entry name" value="EGF_CA"/>
    <property type="match status" value="4"/>
</dbReference>
<evidence type="ECO:0000313" key="6">
    <source>
        <dbReference type="EMBL" id="KAK6641634.1"/>
    </source>
</evidence>
<name>A0ABR1BHW7_POLSC</name>
<dbReference type="SMART" id="SM00181">
    <property type="entry name" value="EGF"/>
    <property type="match status" value="3"/>
</dbReference>
<keyword evidence="1 4" id="KW-0245">EGF-like domain</keyword>
<dbReference type="EMBL" id="JAWJWF010000001">
    <property type="protein sequence ID" value="KAK6641634.1"/>
    <property type="molecule type" value="Genomic_DNA"/>
</dbReference>
<dbReference type="PANTHER" id="PTHR24049:SF40">
    <property type="entry name" value="EGF-LIKE DOMAIN-CONTAINING PROTEIN"/>
    <property type="match status" value="1"/>
</dbReference>
<protein>
    <recommendedName>
        <fullName evidence="5">EGF-like domain-containing protein</fullName>
    </recommendedName>
</protein>
<dbReference type="PANTHER" id="PTHR24049">
    <property type="entry name" value="CRUMBS FAMILY MEMBER"/>
    <property type="match status" value="1"/>
</dbReference>
<dbReference type="InterPro" id="IPR001881">
    <property type="entry name" value="EGF-like_Ca-bd_dom"/>
</dbReference>
<evidence type="ECO:0000256" key="4">
    <source>
        <dbReference type="PROSITE-ProRule" id="PRU00076"/>
    </source>
</evidence>
<evidence type="ECO:0000259" key="5">
    <source>
        <dbReference type="PROSITE" id="PS50026"/>
    </source>
</evidence>
<dbReference type="InterPro" id="IPR000742">
    <property type="entry name" value="EGF"/>
</dbReference>
<gene>
    <name evidence="6" type="ORF">RUM44_013349</name>
</gene>
<feature type="domain" description="EGF-like" evidence="5">
    <location>
        <begin position="124"/>
        <end position="160"/>
    </location>
</feature>
<keyword evidence="7" id="KW-1185">Reference proteome</keyword>
<feature type="domain" description="EGF-like" evidence="5">
    <location>
        <begin position="86"/>
        <end position="123"/>
    </location>
</feature>
<dbReference type="Pfam" id="PF00008">
    <property type="entry name" value="EGF"/>
    <property type="match status" value="2"/>
</dbReference>
<dbReference type="Gene3D" id="2.10.25.10">
    <property type="entry name" value="Laminin"/>
    <property type="match status" value="4"/>
</dbReference>
<comment type="caution">
    <text evidence="6">The sequence shown here is derived from an EMBL/GenBank/DDBJ whole genome shotgun (WGS) entry which is preliminary data.</text>
</comment>
<feature type="disulfide bond" evidence="4">
    <location>
        <begin position="150"/>
        <end position="159"/>
    </location>
</feature>
<evidence type="ECO:0000256" key="3">
    <source>
        <dbReference type="ARBA" id="ARBA00023157"/>
    </source>
</evidence>
<keyword evidence="2" id="KW-0677">Repeat</keyword>
<feature type="disulfide bond" evidence="4">
    <location>
        <begin position="73"/>
        <end position="82"/>
    </location>
</feature>
<feature type="domain" description="EGF-like" evidence="5">
    <location>
        <begin position="39"/>
        <end position="83"/>
    </location>
</feature>
<dbReference type="PROSITE" id="PS01186">
    <property type="entry name" value="EGF_2"/>
    <property type="match status" value="2"/>
</dbReference>
<keyword evidence="3 4" id="KW-1015">Disulfide bond</keyword>
<dbReference type="PROSITE" id="PS50026">
    <property type="entry name" value="EGF_3"/>
    <property type="match status" value="3"/>
</dbReference>
<dbReference type="PROSITE" id="PS00022">
    <property type="entry name" value="EGF_1"/>
    <property type="match status" value="2"/>
</dbReference>
<dbReference type="CDD" id="cd00054">
    <property type="entry name" value="EGF_CA"/>
    <property type="match status" value="1"/>
</dbReference>
<reference evidence="6 7" key="1">
    <citation type="submission" date="2023-09" db="EMBL/GenBank/DDBJ databases">
        <title>Genomes of two closely related lineages of the louse Polyplax serrata with different host specificities.</title>
        <authorList>
            <person name="Martinu J."/>
            <person name="Tarabai H."/>
            <person name="Stefka J."/>
            <person name="Hypsa V."/>
        </authorList>
    </citation>
    <scope>NUCLEOTIDE SEQUENCE [LARGE SCALE GENOMIC DNA]</scope>
    <source>
        <strain evidence="6">98ZLc_SE</strain>
    </source>
</reference>
<dbReference type="InterPro" id="IPR051022">
    <property type="entry name" value="Notch_Cell-Fate_Det"/>
</dbReference>
<feature type="disulfide bond" evidence="4">
    <location>
        <begin position="113"/>
        <end position="122"/>
    </location>
</feature>
<evidence type="ECO:0000256" key="2">
    <source>
        <dbReference type="ARBA" id="ARBA00022737"/>
    </source>
</evidence>
<sequence>MSCLTSDPNTNRKRELRRERHIVPGSRCTSKYVGEYCQHLNPCHTGPGPRCQNGGVCKVKTSPNVLPTFSCECPIGFSASLCEISEDNACDSDPCMNGGTCSLRSLDSYNCTCAPGFTGQFCELQDFCASTPCKNGAKCESLKTTYKCQCAPGIYGEDCSSDVNECTSNPCLHGKCVNTFGSYA</sequence>
<evidence type="ECO:0000313" key="7">
    <source>
        <dbReference type="Proteomes" id="UP001359485"/>
    </source>
</evidence>
<comment type="caution">
    <text evidence="4">Lacks conserved residue(s) required for the propagation of feature annotation.</text>
</comment>
<dbReference type="SUPFAM" id="SSF57196">
    <property type="entry name" value="EGF/Laminin"/>
    <property type="match status" value="3"/>
</dbReference>